<dbReference type="GO" id="GO:0000978">
    <property type="term" value="F:RNA polymerase II cis-regulatory region sequence-specific DNA binding"/>
    <property type="evidence" value="ECO:0007669"/>
    <property type="project" value="TreeGrafter"/>
</dbReference>
<protein>
    <submittedName>
        <fullName evidence="8">Homeobox-domain-containing protein</fullName>
    </submittedName>
</protein>
<dbReference type="SMART" id="SM00389">
    <property type="entry name" value="HOX"/>
    <property type="match status" value="1"/>
</dbReference>
<name>A0A165A3F3_9AGAM</name>
<accession>A0A165A3F3</accession>
<dbReference type="InterPro" id="IPR051000">
    <property type="entry name" value="Homeobox_DNA-bind_prot"/>
</dbReference>
<gene>
    <name evidence="8" type="ORF">SISNIDRAFT_448670</name>
</gene>
<evidence type="ECO:0000256" key="6">
    <source>
        <dbReference type="SAM" id="MobiDB-lite"/>
    </source>
</evidence>
<keyword evidence="2 4" id="KW-0371">Homeobox</keyword>
<evidence type="ECO:0000256" key="1">
    <source>
        <dbReference type="ARBA" id="ARBA00023125"/>
    </source>
</evidence>
<dbReference type="PANTHER" id="PTHR24324">
    <property type="entry name" value="HOMEOBOX PROTEIN HHEX"/>
    <property type="match status" value="1"/>
</dbReference>
<feature type="compositionally biased region" description="Polar residues" evidence="6">
    <location>
        <begin position="121"/>
        <end position="133"/>
    </location>
</feature>
<proteinExistence type="predicted"/>
<feature type="region of interest" description="Disordered" evidence="6">
    <location>
        <begin position="260"/>
        <end position="352"/>
    </location>
</feature>
<dbReference type="STRING" id="1314777.A0A165A3F3"/>
<dbReference type="PROSITE" id="PS50071">
    <property type="entry name" value="HOMEOBOX_2"/>
    <property type="match status" value="1"/>
</dbReference>
<feature type="domain" description="Homeobox" evidence="7">
    <location>
        <begin position="204"/>
        <end position="264"/>
    </location>
</feature>
<dbReference type="GO" id="GO:0005634">
    <property type="term" value="C:nucleus"/>
    <property type="evidence" value="ECO:0007669"/>
    <property type="project" value="UniProtKB-SubCell"/>
</dbReference>
<dbReference type="Proteomes" id="UP000076722">
    <property type="component" value="Unassembled WGS sequence"/>
</dbReference>
<evidence type="ECO:0000313" key="9">
    <source>
        <dbReference type="Proteomes" id="UP000076722"/>
    </source>
</evidence>
<keyword evidence="9" id="KW-1185">Reference proteome</keyword>
<comment type="subcellular location">
    <subcellularLocation>
        <location evidence="4 5">Nucleus</location>
    </subcellularLocation>
</comment>
<dbReference type="InterPro" id="IPR017970">
    <property type="entry name" value="Homeobox_CS"/>
</dbReference>
<evidence type="ECO:0000256" key="2">
    <source>
        <dbReference type="ARBA" id="ARBA00023155"/>
    </source>
</evidence>
<evidence type="ECO:0000259" key="7">
    <source>
        <dbReference type="PROSITE" id="PS50071"/>
    </source>
</evidence>
<feature type="DNA-binding region" description="Homeobox" evidence="4">
    <location>
        <begin position="206"/>
        <end position="265"/>
    </location>
</feature>
<dbReference type="PANTHER" id="PTHR24324:SF9">
    <property type="entry name" value="HOMEOBOX DOMAIN-CONTAINING PROTEIN"/>
    <property type="match status" value="1"/>
</dbReference>
<dbReference type="InterPro" id="IPR009057">
    <property type="entry name" value="Homeodomain-like_sf"/>
</dbReference>
<organism evidence="8 9">
    <name type="scientific">Sistotremastrum niveocremeum HHB9708</name>
    <dbReference type="NCBI Taxonomy" id="1314777"/>
    <lineage>
        <taxon>Eukaryota</taxon>
        <taxon>Fungi</taxon>
        <taxon>Dikarya</taxon>
        <taxon>Basidiomycota</taxon>
        <taxon>Agaricomycotina</taxon>
        <taxon>Agaricomycetes</taxon>
        <taxon>Sistotremastrales</taxon>
        <taxon>Sistotremastraceae</taxon>
        <taxon>Sertulicium</taxon>
        <taxon>Sertulicium niveocremeum</taxon>
    </lineage>
</organism>
<dbReference type="GO" id="GO:0030154">
    <property type="term" value="P:cell differentiation"/>
    <property type="evidence" value="ECO:0007669"/>
    <property type="project" value="TreeGrafter"/>
</dbReference>
<reference evidence="8 9" key="1">
    <citation type="journal article" date="2016" name="Mol. Biol. Evol.">
        <title>Comparative Genomics of Early-Diverging Mushroom-Forming Fungi Provides Insights into the Origins of Lignocellulose Decay Capabilities.</title>
        <authorList>
            <person name="Nagy L.G."/>
            <person name="Riley R."/>
            <person name="Tritt A."/>
            <person name="Adam C."/>
            <person name="Daum C."/>
            <person name="Floudas D."/>
            <person name="Sun H."/>
            <person name="Yadav J.S."/>
            <person name="Pangilinan J."/>
            <person name="Larsson K.H."/>
            <person name="Matsuura K."/>
            <person name="Barry K."/>
            <person name="Labutti K."/>
            <person name="Kuo R."/>
            <person name="Ohm R.A."/>
            <person name="Bhattacharya S.S."/>
            <person name="Shirouzu T."/>
            <person name="Yoshinaga Y."/>
            <person name="Martin F.M."/>
            <person name="Grigoriev I.V."/>
            <person name="Hibbett D.S."/>
        </authorList>
    </citation>
    <scope>NUCLEOTIDE SEQUENCE [LARGE SCALE GENOMIC DNA]</scope>
    <source>
        <strain evidence="8 9">HHB9708</strain>
    </source>
</reference>
<sequence length="352" mass="39064">MSMMDVTRHGGNPHSMGLGVPHQTSAFGQVAPTPYYAQMQPPDMGFVEPAHQILHPRPQSTSHRLPPLNIPDAFDSQSLHNQYSSHYSGVPLTFNDPTSPLYYPGHDNQPMDSLRHRSHNVPLNPSSSFNPGHSHQHGHNRHLPPPFPSSNPHAPSINIPTTDWNMMPGSRDPYSQHAMRSPGAESYPNVDYGMPQGQTMAPEPTLKKKRKRADAYQLRILNDVYARTAFPSTDERNALARQLDMTPRSVQIWFQNKRQANRQNRYQPAPLASPTSPHGGPDRFMPPTKNPSPAEMSTASEYSPHGGSFSPPPRQPSVSAGYHASSGPDPSMDFRRARSPDRDLGSRKRHGG</sequence>
<dbReference type="SUPFAM" id="SSF46689">
    <property type="entry name" value="Homeodomain-like"/>
    <property type="match status" value="1"/>
</dbReference>
<evidence type="ECO:0000313" key="8">
    <source>
        <dbReference type="EMBL" id="KZS98436.1"/>
    </source>
</evidence>
<dbReference type="OrthoDB" id="6159439at2759"/>
<dbReference type="EMBL" id="KV419395">
    <property type="protein sequence ID" value="KZS98436.1"/>
    <property type="molecule type" value="Genomic_DNA"/>
</dbReference>
<keyword evidence="3 4" id="KW-0539">Nucleus</keyword>
<feature type="region of interest" description="Disordered" evidence="6">
    <location>
        <begin position="121"/>
        <end position="155"/>
    </location>
</feature>
<dbReference type="Gene3D" id="1.10.10.60">
    <property type="entry name" value="Homeodomain-like"/>
    <property type="match status" value="1"/>
</dbReference>
<dbReference type="InterPro" id="IPR001356">
    <property type="entry name" value="HD"/>
</dbReference>
<dbReference type="AlphaFoldDB" id="A0A165A3F3"/>
<evidence type="ECO:0000256" key="5">
    <source>
        <dbReference type="RuleBase" id="RU000682"/>
    </source>
</evidence>
<evidence type="ECO:0000256" key="4">
    <source>
        <dbReference type="PROSITE-ProRule" id="PRU00108"/>
    </source>
</evidence>
<dbReference type="Pfam" id="PF00046">
    <property type="entry name" value="Homeodomain"/>
    <property type="match status" value="1"/>
</dbReference>
<dbReference type="PROSITE" id="PS00027">
    <property type="entry name" value="HOMEOBOX_1"/>
    <property type="match status" value="1"/>
</dbReference>
<dbReference type="CDD" id="cd00086">
    <property type="entry name" value="homeodomain"/>
    <property type="match status" value="1"/>
</dbReference>
<evidence type="ECO:0000256" key="3">
    <source>
        <dbReference type="ARBA" id="ARBA00023242"/>
    </source>
</evidence>
<dbReference type="GO" id="GO:0000981">
    <property type="term" value="F:DNA-binding transcription factor activity, RNA polymerase II-specific"/>
    <property type="evidence" value="ECO:0007669"/>
    <property type="project" value="InterPro"/>
</dbReference>
<keyword evidence="1 4" id="KW-0238">DNA-binding</keyword>
<feature type="compositionally biased region" description="Basic and acidic residues" evidence="6">
    <location>
        <begin position="332"/>
        <end position="346"/>
    </location>
</feature>